<protein>
    <submittedName>
        <fullName evidence="1">DUF3895 domain-containing protein</fullName>
    </submittedName>
</protein>
<evidence type="ECO:0000313" key="2">
    <source>
        <dbReference type="Proteomes" id="UP000267017"/>
    </source>
</evidence>
<name>A0A3P3TEG7_9BACL</name>
<organism evidence="1 2">
    <name type="scientific">Paenibacillus oralis</name>
    <dbReference type="NCBI Taxonomy" id="2490856"/>
    <lineage>
        <taxon>Bacteria</taxon>
        <taxon>Bacillati</taxon>
        <taxon>Bacillota</taxon>
        <taxon>Bacilli</taxon>
        <taxon>Bacillales</taxon>
        <taxon>Paenibacillaceae</taxon>
        <taxon>Paenibacillus</taxon>
    </lineage>
</organism>
<sequence length="109" mass="12528">MPRKEIDLYEGATLFDEPIPVSKIREQDADNALNTIELKCLEHLHAGEESVRAICERLIEEGVIPEDRFLTGKPKFYPEICIFLSSLSSADKVWKIAITQDDCRFKLFE</sequence>
<dbReference type="Proteomes" id="UP000267017">
    <property type="component" value="Unassembled WGS sequence"/>
</dbReference>
<evidence type="ECO:0000313" key="1">
    <source>
        <dbReference type="EMBL" id="RRJ54823.1"/>
    </source>
</evidence>
<proteinExistence type="predicted"/>
<dbReference type="RefSeq" id="WP_128635907.1">
    <property type="nucleotide sequence ID" value="NZ_RRCN01000002.1"/>
</dbReference>
<dbReference type="Pfam" id="PF13034">
    <property type="entry name" value="DUF3895"/>
    <property type="match status" value="1"/>
</dbReference>
<accession>A0A3P3TEG7</accession>
<dbReference type="AlphaFoldDB" id="A0A3P3TEG7"/>
<keyword evidence="2" id="KW-1185">Reference proteome</keyword>
<dbReference type="OrthoDB" id="2183421at2"/>
<dbReference type="EMBL" id="RRCN01000002">
    <property type="protein sequence ID" value="RRJ54823.1"/>
    <property type="molecule type" value="Genomic_DNA"/>
</dbReference>
<dbReference type="InterPro" id="IPR024995">
    <property type="entry name" value="DUF3895"/>
</dbReference>
<reference evidence="1 2" key="1">
    <citation type="submission" date="2018-11" db="EMBL/GenBank/DDBJ databases">
        <title>Genome sequencing of Paenibacillus sp. KCOM 3021 (= ChDC PVNT-B20).</title>
        <authorList>
            <person name="Kook J.-K."/>
            <person name="Park S.-N."/>
            <person name="Lim Y.K."/>
        </authorList>
    </citation>
    <scope>NUCLEOTIDE SEQUENCE [LARGE SCALE GENOMIC DNA]</scope>
    <source>
        <strain evidence="1 2">KCOM 3021</strain>
    </source>
</reference>
<comment type="caution">
    <text evidence="1">The sequence shown here is derived from an EMBL/GenBank/DDBJ whole genome shotgun (WGS) entry which is preliminary data.</text>
</comment>
<gene>
    <name evidence="1" type="ORF">EHV15_35120</name>
</gene>